<dbReference type="Gene3D" id="3.30.70.330">
    <property type="match status" value="1"/>
</dbReference>
<gene>
    <name evidence="3" type="ORF">Ddye_006382</name>
</gene>
<keyword evidence="1" id="KW-0694">RNA-binding</keyword>
<dbReference type="Pfam" id="PF00076">
    <property type="entry name" value="RRM_1"/>
    <property type="match status" value="1"/>
</dbReference>
<evidence type="ECO:0000313" key="4">
    <source>
        <dbReference type="Proteomes" id="UP001280121"/>
    </source>
</evidence>
<keyword evidence="4" id="KW-1185">Reference proteome</keyword>
<sequence>MMREDRERSSDSYNHERYSDFREKLYSIYLNNLNPKVYQVCLWGLFKTFGKVRDIYLSAAIGFLKRGFAFVRFVSLEEARKVAEMTNGMHVYGWPISTKVAQYGWNKKRLSGSRASRVEKWNEGE</sequence>
<evidence type="ECO:0000313" key="3">
    <source>
        <dbReference type="EMBL" id="KAK2659849.1"/>
    </source>
</evidence>
<dbReference type="SMART" id="SM00360">
    <property type="entry name" value="RRM"/>
    <property type="match status" value="1"/>
</dbReference>
<dbReference type="InterPro" id="IPR012677">
    <property type="entry name" value="Nucleotide-bd_a/b_plait_sf"/>
</dbReference>
<dbReference type="InterPro" id="IPR035979">
    <property type="entry name" value="RBD_domain_sf"/>
</dbReference>
<dbReference type="SUPFAM" id="SSF54928">
    <property type="entry name" value="RNA-binding domain, RBD"/>
    <property type="match status" value="1"/>
</dbReference>
<protein>
    <recommendedName>
        <fullName evidence="2">RRM domain-containing protein</fullName>
    </recommendedName>
</protein>
<reference evidence="3" key="1">
    <citation type="journal article" date="2023" name="Plant J.">
        <title>Genome sequences and population genomics provide insights into the demographic history, inbreeding, and mutation load of two 'living fossil' tree species of Dipteronia.</title>
        <authorList>
            <person name="Feng Y."/>
            <person name="Comes H.P."/>
            <person name="Chen J."/>
            <person name="Zhu S."/>
            <person name="Lu R."/>
            <person name="Zhang X."/>
            <person name="Li P."/>
            <person name="Qiu J."/>
            <person name="Olsen K.M."/>
            <person name="Qiu Y."/>
        </authorList>
    </citation>
    <scope>NUCLEOTIDE SEQUENCE</scope>
    <source>
        <strain evidence="3">KIB01</strain>
    </source>
</reference>
<dbReference type="GO" id="GO:0003723">
    <property type="term" value="F:RNA binding"/>
    <property type="evidence" value="ECO:0007669"/>
    <property type="project" value="UniProtKB-UniRule"/>
</dbReference>
<accession>A0AAD9XI20</accession>
<feature type="domain" description="RRM" evidence="2">
    <location>
        <begin position="26"/>
        <end position="103"/>
    </location>
</feature>
<dbReference type="InterPro" id="IPR000504">
    <property type="entry name" value="RRM_dom"/>
</dbReference>
<comment type="caution">
    <text evidence="3">The sequence shown here is derived from an EMBL/GenBank/DDBJ whole genome shotgun (WGS) entry which is preliminary data.</text>
</comment>
<evidence type="ECO:0000256" key="1">
    <source>
        <dbReference type="PROSITE-ProRule" id="PRU00176"/>
    </source>
</evidence>
<dbReference type="Proteomes" id="UP001280121">
    <property type="component" value="Unassembled WGS sequence"/>
</dbReference>
<dbReference type="PROSITE" id="PS50102">
    <property type="entry name" value="RRM"/>
    <property type="match status" value="1"/>
</dbReference>
<evidence type="ECO:0000259" key="2">
    <source>
        <dbReference type="PROSITE" id="PS50102"/>
    </source>
</evidence>
<proteinExistence type="predicted"/>
<organism evidence="3 4">
    <name type="scientific">Dipteronia dyeriana</name>
    <dbReference type="NCBI Taxonomy" id="168575"/>
    <lineage>
        <taxon>Eukaryota</taxon>
        <taxon>Viridiplantae</taxon>
        <taxon>Streptophyta</taxon>
        <taxon>Embryophyta</taxon>
        <taxon>Tracheophyta</taxon>
        <taxon>Spermatophyta</taxon>
        <taxon>Magnoliopsida</taxon>
        <taxon>eudicotyledons</taxon>
        <taxon>Gunneridae</taxon>
        <taxon>Pentapetalae</taxon>
        <taxon>rosids</taxon>
        <taxon>malvids</taxon>
        <taxon>Sapindales</taxon>
        <taxon>Sapindaceae</taxon>
        <taxon>Hippocastanoideae</taxon>
        <taxon>Acereae</taxon>
        <taxon>Dipteronia</taxon>
    </lineage>
</organism>
<dbReference type="AlphaFoldDB" id="A0AAD9XI20"/>
<dbReference type="EMBL" id="JANJYI010000002">
    <property type="protein sequence ID" value="KAK2659849.1"/>
    <property type="molecule type" value="Genomic_DNA"/>
</dbReference>
<name>A0AAD9XI20_9ROSI</name>
<dbReference type="CDD" id="cd00590">
    <property type="entry name" value="RRM_SF"/>
    <property type="match status" value="1"/>
</dbReference>